<evidence type="ECO:0000313" key="1">
    <source>
        <dbReference type="EMBL" id="PMB68715.1"/>
    </source>
</evidence>
<accession>A0A2N6NN72</accession>
<protein>
    <submittedName>
        <fullName evidence="1">Uncharacterized protein</fullName>
    </submittedName>
</protein>
<comment type="caution">
    <text evidence="1">The sequence shown here is derived from an EMBL/GenBank/DDBJ whole genome shotgun (WGS) entry which is preliminary data.</text>
</comment>
<sequence length="286" mass="32230">MCCQFQYLFSKPKITTTAGEVEKDMPSGFALLKMNGKVHIADLSVIKGHFSRRLIDTAAKLDIALQSMHSEDCKQPKWRDALLADLVWVDQGQQHLGKVELVSGNRSQEHRLLMPTPVIQVNPQLGEEKMHGFNVVGLHSVAEHGNAHPAGRVDFGASLQQYSDERSIASFSRPGDGCDEIVLFYYLFVLELEYIEGAIDMGAGRERLWYDAVGIASGAWEKRRVAQGFWAVFRGFHVISVYVVLDHLERATIRARKSTYAARAAEERCDGDEQLWWQINQAHICQ</sequence>
<organism evidence="1 2">
    <name type="scientific">Beauveria bassiana</name>
    <name type="common">White muscardine disease fungus</name>
    <name type="synonym">Tritirachium shiotae</name>
    <dbReference type="NCBI Taxonomy" id="176275"/>
    <lineage>
        <taxon>Eukaryota</taxon>
        <taxon>Fungi</taxon>
        <taxon>Dikarya</taxon>
        <taxon>Ascomycota</taxon>
        <taxon>Pezizomycotina</taxon>
        <taxon>Sordariomycetes</taxon>
        <taxon>Hypocreomycetidae</taxon>
        <taxon>Hypocreales</taxon>
        <taxon>Cordycipitaceae</taxon>
        <taxon>Beauveria</taxon>
    </lineage>
</organism>
<dbReference type="EMBL" id="MRVG01000005">
    <property type="protein sequence ID" value="PMB68715.1"/>
    <property type="molecule type" value="Genomic_DNA"/>
</dbReference>
<proteinExistence type="predicted"/>
<dbReference type="Proteomes" id="UP000235728">
    <property type="component" value="Unassembled WGS sequence"/>
</dbReference>
<gene>
    <name evidence="1" type="ORF">BM221_005296</name>
</gene>
<reference evidence="1 2" key="1">
    <citation type="journal article" date="2016" name="Appl. Microbiol. Biotechnol.">
        <title>Characterization of T-DNA insertion mutants with decreased virulence in the entomopathogenic fungus Beauveria bassiana JEF-007.</title>
        <authorList>
            <person name="Kim S."/>
            <person name="Lee S.J."/>
            <person name="Nai Y.S."/>
            <person name="Yu J.S."/>
            <person name="Lee M.R."/>
            <person name="Yang Y.T."/>
            <person name="Kim J.S."/>
        </authorList>
    </citation>
    <scope>NUCLEOTIDE SEQUENCE [LARGE SCALE GENOMIC DNA]</scope>
    <source>
        <strain evidence="1 2">JEF-007</strain>
    </source>
</reference>
<evidence type="ECO:0000313" key="2">
    <source>
        <dbReference type="Proteomes" id="UP000235728"/>
    </source>
</evidence>
<dbReference type="AlphaFoldDB" id="A0A2N6NN72"/>
<name>A0A2N6NN72_BEABA</name>